<dbReference type="Proteomes" id="UP000266673">
    <property type="component" value="Unassembled WGS sequence"/>
</dbReference>
<dbReference type="STRING" id="44941.A0A397U832"/>
<keyword evidence="5" id="KW-1185">Reference proteome</keyword>
<evidence type="ECO:0000256" key="2">
    <source>
        <dbReference type="ARBA" id="ARBA00023239"/>
    </source>
</evidence>
<organism evidence="4 5">
    <name type="scientific">Gigaspora rosea</name>
    <dbReference type="NCBI Taxonomy" id="44941"/>
    <lineage>
        <taxon>Eukaryota</taxon>
        <taxon>Fungi</taxon>
        <taxon>Fungi incertae sedis</taxon>
        <taxon>Mucoromycota</taxon>
        <taxon>Glomeromycotina</taxon>
        <taxon>Glomeromycetes</taxon>
        <taxon>Diversisporales</taxon>
        <taxon>Gigasporaceae</taxon>
        <taxon>Gigaspora</taxon>
    </lineage>
</organism>
<keyword evidence="2" id="KW-0456">Lyase</keyword>
<dbReference type="PANTHER" id="PTHR10067:SF13">
    <property type="entry name" value="PHOSPHATIDYLSERINE DECARBOXYLASE"/>
    <property type="match status" value="1"/>
</dbReference>
<comment type="caution">
    <text evidence="4">The sequence shown here is derived from an EMBL/GenBank/DDBJ whole genome shotgun (WGS) entry which is preliminary data.</text>
</comment>
<gene>
    <name evidence="4" type="ORF">C2G38_2221112</name>
</gene>
<dbReference type="Pfam" id="PF02666">
    <property type="entry name" value="PS_Dcarbxylase"/>
    <property type="match status" value="1"/>
</dbReference>
<dbReference type="EMBL" id="QKWP01002088">
    <property type="protein sequence ID" value="RIB04919.1"/>
    <property type="molecule type" value="Genomic_DNA"/>
</dbReference>
<proteinExistence type="predicted"/>
<dbReference type="GO" id="GO:0008654">
    <property type="term" value="P:phospholipid biosynthetic process"/>
    <property type="evidence" value="ECO:0007669"/>
    <property type="project" value="InterPro"/>
</dbReference>
<protein>
    <submittedName>
        <fullName evidence="4">Phosphatidylserine decarboxylase-related protein</fullName>
    </submittedName>
</protein>
<dbReference type="PANTHER" id="PTHR10067">
    <property type="entry name" value="PHOSPHATIDYLSERINE DECARBOXYLASE"/>
    <property type="match status" value="1"/>
</dbReference>
<evidence type="ECO:0000256" key="3">
    <source>
        <dbReference type="SAM" id="SignalP"/>
    </source>
</evidence>
<accession>A0A397U832</accession>
<evidence type="ECO:0000256" key="1">
    <source>
        <dbReference type="ARBA" id="ARBA00022793"/>
    </source>
</evidence>
<reference evidence="4 5" key="1">
    <citation type="submission" date="2018-06" db="EMBL/GenBank/DDBJ databases">
        <title>Comparative genomics reveals the genomic features of Rhizophagus irregularis, R. cerebriforme, R. diaphanum and Gigaspora rosea, and their symbiotic lifestyle signature.</title>
        <authorList>
            <person name="Morin E."/>
            <person name="San Clemente H."/>
            <person name="Chen E.C.H."/>
            <person name="De La Providencia I."/>
            <person name="Hainaut M."/>
            <person name="Kuo A."/>
            <person name="Kohler A."/>
            <person name="Murat C."/>
            <person name="Tang N."/>
            <person name="Roy S."/>
            <person name="Loubradou J."/>
            <person name="Henrissat B."/>
            <person name="Grigoriev I.V."/>
            <person name="Corradi N."/>
            <person name="Roux C."/>
            <person name="Martin F.M."/>
        </authorList>
    </citation>
    <scope>NUCLEOTIDE SEQUENCE [LARGE SCALE GENOMIC DNA]</scope>
    <source>
        <strain evidence="4 5">DAOM 194757</strain>
    </source>
</reference>
<evidence type="ECO:0000313" key="5">
    <source>
        <dbReference type="Proteomes" id="UP000266673"/>
    </source>
</evidence>
<feature type="signal peptide" evidence="3">
    <location>
        <begin position="1"/>
        <end position="19"/>
    </location>
</feature>
<sequence>MQLKPLLLIFIFFITTISAVPDSPICNVVEGPLPPFPTPDGKYEDIVEKLQNIIKENNWDYLFEMAIQDAHDSGVSEMENIRTLTDYYNFLNYLVKWVPTEKETGTYIYRMIVTMYFVLNQNSIILLQSPITPWRDPPITILSKWIIEFANSMGAFLDTEESINDESLATFYTAQHYNLDAYERPKEGWKTFNEFFVRKFKQGTRPIDGPENPAVIVSAADSSFNGCWNINNESVVVLKGLPWSIKQLLHDSEYGDSFADGKFMHAFLGPYDYHRQHAPVAGTVLEAKVIKGLTYLEVIATKPPGSESPLLVPLRKVENDFKVSLSAANSPGYQFSQARGLIIIQSEIGKVAVLPIGMAQVSSVKLCVNVGDKVEKGDEISYFQFGGSDYVLVFEKESEVDVLAAPGRHYRVGEQIAIAHSKPIASKKAIEVTPVPHELGKYCSRLSPESTSAS</sequence>
<dbReference type="AlphaFoldDB" id="A0A397U832"/>
<dbReference type="InterPro" id="IPR003817">
    <property type="entry name" value="PS_Dcarbxylase"/>
</dbReference>
<keyword evidence="3" id="KW-0732">Signal</keyword>
<evidence type="ECO:0000313" key="4">
    <source>
        <dbReference type="EMBL" id="RIB04919.1"/>
    </source>
</evidence>
<dbReference type="OrthoDB" id="5973539at2759"/>
<keyword evidence="1" id="KW-0210">Decarboxylase</keyword>
<dbReference type="GO" id="GO:0004609">
    <property type="term" value="F:phosphatidylserine decarboxylase activity"/>
    <property type="evidence" value="ECO:0007669"/>
    <property type="project" value="InterPro"/>
</dbReference>
<name>A0A397U832_9GLOM</name>
<feature type="chain" id="PRO_5017361336" evidence="3">
    <location>
        <begin position="20"/>
        <end position="454"/>
    </location>
</feature>